<organism evidence="1 2">
    <name type="scientific">Lasiosphaeria miniovina</name>
    <dbReference type="NCBI Taxonomy" id="1954250"/>
    <lineage>
        <taxon>Eukaryota</taxon>
        <taxon>Fungi</taxon>
        <taxon>Dikarya</taxon>
        <taxon>Ascomycota</taxon>
        <taxon>Pezizomycotina</taxon>
        <taxon>Sordariomycetes</taxon>
        <taxon>Sordariomycetidae</taxon>
        <taxon>Sordariales</taxon>
        <taxon>Lasiosphaeriaceae</taxon>
        <taxon>Lasiosphaeria</taxon>
    </lineage>
</organism>
<gene>
    <name evidence="1" type="ORF">B0T26DRAFT_73464</name>
</gene>
<sequence>MTCFFATKTQRREMGLPSRSVQDRSYKVLHLSGQLRHKPLQTRYQVYVAEYTTGNFLTILSLQDR</sequence>
<evidence type="ECO:0000313" key="2">
    <source>
        <dbReference type="Proteomes" id="UP001172101"/>
    </source>
</evidence>
<dbReference type="AlphaFoldDB" id="A0AA40EGG1"/>
<proteinExistence type="predicted"/>
<comment type="caution">
    <text evidence="1">The sequence shown here is derived from an EMBL/GenBank/DDBJ whole genome shotgun (WGS) entry which is preliminary data.</text>
</comment>
<reference evidence="1" key="1">
    <citation type="submission" date="2023-06" db="EMBL/GenBank/DDBJ databases">
        <title>Genome-scale phylogeny and comparative genomics of the fungal order Sordariales.</title>
        <authorList>
            <consortium name="Lawrence Berkeley National Laboratory"/>
            <person name="Hensen N."/>
            <person name="Bonometti L."/>
            <person name="Westerberg I."/>
            <person name="Brannstrom I.O."/>
            <person name="Guillou S."/>
            <person name="Cros-Aarteil S."/>
            <person name="Calhoun S."/>
            <person name="Haridas S."/>
            <person name="Kuo A."/>
            <person name="Mondo S."/>
            <person name="Pangilinan J."/>
            <person name="Riley R."/>
            <person name="LaButti K."/>
            <person name="Andreopoulos B."/>
            <person name="Lipzen A."/>
            <person name="Chen C."/>
            <person name="Yanf M."/>
            <person name="Daum C."/>
            <person name="Ng V."/>
            <person name="Clum A."/>
            <person name="Steindorff A."/>
            <person name="Ohm R."/>
            <person name="Martin F."/>
            <person name="Silar P."/>
            <person name="Natvig D."/>
            <person name="Lalanne C."/>
            <person name="Gautier V."/>
            <person name="Ament-velasquez S.L."/>
            <person name="Kruys A."/>
            <person name="Hutchinson M.I."/>
            <person name="Powell A.J."/>
            <person name="Barry K."/>
            <person name="Miller A.N."/>
            <person name="Grigoriev I.V."/>
            <person name="Debuchy R."/>
            <person name="Gladieux P."/>
            <person name="Thoren M.H."/>
            <person name="Johannesson H."/>
        </authorList>
    </citation>
    <scope>NUCLEOTIDE SEQUENCE</scope>
    <source>
        <strain evidence="1">SMH2392-1A</strain>
    </source>
</reference>
<accession>A0AA40EGG1</accession>
<dbReference type="RefSeq" id="XP_060303355.1">
    <property type="nucleotide sequence ID" value="XM_060443207.1"/>
</dbReference>
<dbReference type="EMBL" id="JAUIRO010000001">
    <property type="protein sequence ID" value="KAK0734478.1"/>
    <property type="molecule type" value="Genomic_DNA"/>
</dbReference>
<keyword evidence="2" id="KW-1185">Reference proteome</keyword>
<dbReference type="Proteomes" id="UP001172101">
    <property type="component" value="Unassembled WGS sequence"/>
</dbReference>
<dbReference type="GeneID" id="85326477"/>
<protein>
    <submittedName>
        <fullName evidence="1">Uncharacterized protein</fullName>
    </submittedName>
</protein>
<name>A0AA40EGG1_9PEZI</name>
<evidence type="ECO:0000313" key="1">
    <source>
        <dbReference type="EMBL" id="KAK0734478.1"/>
    </source>
</evidence>